<evidence type="ECO:0000313" key="2">
    <source>
        <dbReference type="EMBL" id="KAK1922040.1"/>
    </source>
</evidence>
<dbReference type="Proteomes" id="UP001182556">
    <property type="component" value="Unassembled WGS sequence"/>
</dbReference>
<organism evidence="2 3">
    <name type="scientific">Papiliotrema laurentii</name>
    <name type="common">Cryptococcus laurentii</name>
    <dbReference type="NCBI Taxonomy" id="5418"/>
    <lineage>
        <taxon>Eukaryota</taxon>
        <taxon>Fungi</taxon>
        <taxon>Dikarya</taxon>
        <taxon>Basidiomycota</taxon>
        <taxon>Agaricomycotina</taxon>
        <taxon>Tremellomycetes</taxon>
        <taxon>Tremellales</taxon>
        <taxon>Rhynchogastremaceae</taxon>
        <taxon>Papiliotrema</taxon>
    </lineage>
</organism>
<name>A0AAD9CV17_PAPLA</name>
<keyword evidence="3" id="KW-1185">Reference proteome</keyword>
<sequence>MITRLSLVVKRKRLPSRPLRFLSTQPSPSPKISVVPFRQAPQDVVTRLQTFALFASARPSNFASAALRFLLGPVGAWLSETFGFGSTLRLREMKAVYYPIWRTDVIYEGKVGQSGKKMDHHGWIGARGAYVPGNSFAPLSYLSFSVPPLEDDLAQYDPSKDLEQLGEGFEIVPVPFTASPLGLLEKMEQAVGSYPKFEGLAFDKPTWKPTLVACYPIMFPIYIADFEYEAGEGEMRSMNIVMDAHDENLKHCRISCPPTPEVAERTPRLKNNYYINPVTFVPEKDVFLPFSLTEDIFTPQDEENKKPKWIEIKAPGADLVGMYDSWMSPRPTSLTSIPPSPMVEVEVSEGGVKWDDERIQSWSGEERMENEEFFDVALEARLAEAKVQRLESMRQQSDPSTLDDRNVMVLGGPEKEKGLFQSVNEMIEAAKAGQKDAERRLEEARPKWLRKWVSRQEGAKRDGSKQDAAKQETDGRVDQ</sequence>
<dbReference type="EMBL" id="JAODAN010000009">
    <property type="protein sequence ID" value="KAK1922040.1"/>
    <property type="molecule type" value="Genomic_DNA"/>
</dbReference>
<accession>A0AAD9CV17</accession>
<feature type="region of interest" description="Disordered" evidence="1">
    <location>
        <begin position="452"/>
        <end position="479"/>
    </location>
</feature>
<comment type="caution">
    <text evidence="2">The sequence shown here is derived from an EMBL/GenBank/DDBJ whole genome shotgun (WGS) entry which is preliminary data.</text>
</comment>
<proteinExistence type="predicted"/>
<protein>
    <submittedName>
        <fullName evidence="2">Uncharacterized protein</fullName>
    </submittedName>
</protein>
<feature type="compositionally biased region" description="Basic and acidic residues" evidence="1">
    <location>
        <begin position="457"/>
        <end position="479"/>
    </location>
</feature>
<dbReference type="AlphaFoldDB" id="A0AAD9CV17"/>
<evidence type="ECO:0000256" key="1">
    <source>
        <dbReference type="SAM" id="MobiDB-lite"/>
    </source>
</evidence>
<reference evidence="2" key="1">
    <citation type="submission" date="2023-02" db="EMBL/GenBank/DDBJ databases">
        <title>Identification and recombinant expression of a fungal hydrolase from Papiliotrema laurentii that hydrolyzes apple cutin and clears colloidal polyester polyurethane.</title>
        <authorList>
            <consortium name="DOE Joint Genome Institute"/>
            <person name="Roman V.A."/>
            <person name="Bojanowski C."/>
            <person name="Crable B.R."/>
            <person name="Wagner D.N."/>
            <person name="Hung C.S."/>
            <person name="Nadeau L.J."/>
            <person name="Schratz L."/>
            <person name="Haridas S."/>
            <person name="Pangilinan J."/>
            <person name="Lipzen A."/>
            <person name="Na H."/>
            <person name="Yan M."/>
            <person name="Ng V."/>
            <person name="Grigoriev I.V."/>
            <person name="Spatafora J.W."/>
            <person name="Barlow D."/>
            <person name="Biffinger J."/>
            <person name="Kelley-Loughnane N."/>
            <person name="Varaljay V.A."/>
            <person name="Crookes-Goodson W.J."/>
        </authorList>
    </citation>
    <scope>NUCLEOTIDE SEQUENCE</scope>
    <source>
        <strain evidence="2">5307AH</strain>
    </source>
</reference>
<evidence type="ECO:0000313" key="3">
    <source>
        <dbReference type="Proteomes" id="UP001182556"/>
    </source>
</evidence>
<gene>
    <name evidence="2" type="ORF">DB88DRAFT_496928</name>
</gene>